<name>A0A916UGK3_9SPHI</name>
<keyword evidence="4" id="KW-1185">Reference proteome</keyword>
<reference evidence="3" key="2">
    <citation type="submission" date="2020-09" db="EMBL/GenBank/DDBJ databases">
        <authorList>
            <person name="Sun Q."/>
            <person name="Zhou Y."/>
        </authorList>
    </citation>
    <scope>NUCLEOTIDE SEQUENCE</scope>
    <source>
        <strain evidence="3">CGMCC 1.15343</strain>
    </source>
</reference>
<accession>A0A916UGK3</accession>
<dbReference type="Gene3D" id="3.30.565.40">
    <property type="entry name" value="Fervidobacterium nodosum Rt17-B1 like"/>
    <property type="match status" value="1"/>
</dbReference>
<comment type="caution">
    <text evidence="3">The sequence shown here is derived from an EMBL/GenBank/DDBJ whole genome shotgun (WGS) entry which is preliminary data.</text>
</comment>
<evidence type="ECO:0000259" key="1">
    <source>
        <dbReference type="Pfam" id="PF11738"/>
    </source>
</evidence>
<dbReference type="AlphaFoldDB" id="A0A916UGK3"/>
<dbReference type="PROSITE" id="PS51257">
    <property type="entry name" value="PROKAR_LIPOPROTEIN"/>
    <property type="match status" value="1"/>
</dbReference>
<feature type="domain" description="Deacetylase PdaC" evidence="2">
    <location>
        <begin position="61"/>
        <end position="159"/>
    </location>
</feature>
<organism evidence="3 4">
    <name type="scientific">Pedobacter quisquiliarum</name>
    <dbReference type="NCBI Taxonomy" id="1834438"/>
    <lineage>
        <taxon>Bacteria</taxon>
        <taxon>Pseudomonadati</taxon>
        <taxon>Bacteroidota</taxon>
        <taxon>Sphingobacteriia</taxon>
        <taxon>Sphingobacteriales</taxon>
        <taxon>Sphingobacteriaceae</taxon>
        <taxon>Pedobacter</taxon>
    </lineage>
</organism>
<proteinExistence type="predicted"/>
<dbReference type="Pfam" id="PF13739">
    <property type="entry name" value="PdaC"/>
    <property type="match status" value="1"/>
</dbReference>
<sequence>MRKLLIILLCLGLFACQSENKKQEQGDSTTQDNGTETDTLTYSYDVVKVISKNLVTVDEHTTDTTRAVITYPRFNDEKLDKLIEQRVCEGGSNPDRSYNTYAELANSFVKGFDDYLTYNEDNIQTWFLEVKVDVIRQHAPLLALKFSQADYMGGAHPNSSISYVNYDRQTRSVLTLDSILKPNTFSKLQAVAEQIFRKNEGLTPTQSLAGAYFFENDQFHLNSNFTITPQGLEFLYNPYEIKPYAAGVTRLLIPYASIKDLIQANSPINRIVNNAGI</sequence>
<dbReference type="Proteomes" id="UP000651668">
    <property type="component" value="Unassembled WGS sequence"/>
</dbReference>
<evidence type="ECO:0000313" key="4">
    <source>
        <dbReference type="Proteomes" id="UP000651668"/>
    </source>
</evidence>
<feature type="domain" description="DUF3298" evidence="1">
    <location>
        <begin position="178"/>
        <end position="255"/>
    </location>
</feature>
<dbReference type="InterPro" id="IPR025303">
    <property type="entry name" value="PdaC"/>
</dbReference>
<gene>
    <name evidence="3" type="ORF">GCM10011387_27140</name>
</gene>
<dbReference type="Pfam" id="PF11738">
    <property type="entry name" value="DUF3298"/>
    <property type="match status" value="1"/>
</dbReference>
<dbReference type="InterPro" id="IPR037126">
    <property type="entry name" value="PdaC/RsiV-like_sf"/>
</dbReference>
<evidence type="ECO:0000313" key="3">
    <source>
        <dbReference type="EMBL" id="GGC72173.1"/>
    </source>
</evidence>
<evidence type="ECO:0000259" key="2">
    <source>
        <dbReference type="Pfam" id="PF13739"/>
    </source>
</evidence>
<reference evidence="3" key="1">
    <citation type="journal article" date="2014" name="Int. J. Syst. Evol. Microbiol.">
        <title>Complete genome sequence of Corynebacterium casei LMG S-19264T (=DSM 44701T), isolated from a smear-ripened cheese.</title>
        <authorList>
            <consortium name="US DOE Joint Genome Institute (JGI-PGF)"/>
            <person name="Walter F."/>
            <person name="Albersmeier A."/>
            <person name="Kalinowski J."/>
            <person name="Ruckert C."/>
        </authorList>
    </citation>
    <scope>NUCLEOTIDE SEQUENCE</scope>
    <source>
        <strain evidence="3">CGMCC 1.15343</strain>
    </source>
</reference>
<evidence type="ECO:0008006" key="5">
    <source>
        <dbReference type="Google" id="ProtNLM"/>
    </source>
</evidence>
<dbReference type="RefSeq" id="WP_188627465.1">
    <property type="nucleotide sequence ID" value="NZ_BMIL01000009.1"/>
</dbReference>
<dbReference type="Gene3D" id="3.90.640.20">
    <property type="entry name" value="Heat-shock cognate protein, ATPase"/>
    <property type="match status" value="1"/>
</dbReference>
<protein>
    <recommendedName>
        <fullName evidence="5">DUF3298 domain-containing protein</fullName>
    </recommendedName>
</protein>
<dbReference type="InterPro" id="IPR021729">
    <property type="entry name" value="DUF3298"/>
</dbReference>
<dbReference type="EMBL" id="BMIL01000009">
    <property type="protein sequence ID" value="GGC72173.1"/>
    <property type="molecule type" value="Genomic_DNA"/>
</dbReference>